<keyword evidence="3" id="KW-0812">Transmembrane</keyword>
<feature type="region of interest" description="Disordered" evidence="2">
    <location>
        <begin position="86"/>
        <end position="134"/>
    </location>
</feature>
<protein>
    <recommendedName>
        <fullName evidence="6">Transmembrane protein</fullName>
    </recommendedName>
</protein>
<feature type="compositionally biased region" description="Basic and acidic residues" evidence="2">
    <location>
        <begin position="745"/>
        <end position="759"/>
    </location>
</feature>
<sequence>MSEDETQEHVRRWLTDDVSVLNGALIVAASSVALVFVSLCVWRPKHHHVDTEPTRDHLDNSSDTPTAQSVLTAALSSLHIVSLTPGEYNAPPTKPVSSPSSSKLDVHQADRKAPRSKERRRRGKDAYKDLLKGGKKSKALLKAARVNEYDHDHSRSGSPLAEADSKSKTTGSDALLSPSRSQSSDSASRESTTPDRVPPLASTESDYASIQNTTLAGHTFSPRGVTSSSNASGSDFSSDLPSHSDAVGQYSVSGDPIIIPDTAVNASSSSTTVISSAEVCQPYLPASAGISGSRTTQSLHSWEVDLEVESNGMKSTRLPRLRTKPRTSQVDVNDKPQASSSMPSFSFSEITSSSPSVSAVSSPSSSLASSPYMPPVTFPSLNPQPIDARDSNCPTFVRDVGPSTPIISPAPTPPISLSRPESTPLSGQGQRNPQAASQTAIQVSAQTQLASMRGALEAARRREEKLRAEAGRTSKECEELRWRWNEDTGSWRRREAELQTQIHYLMQQLQAYAALASFQAQQSQTGPFSSPSSPSSHAHQHLSPRVQHHPLVPHALQSQNSASAPAHVQALLATAPMLTSHHQAFGAIGAGGGHSVVGAGMSPLLWSGLGVGAPNRNGARGAGQLTPDSSASGSPSRGRRRRRQAEDVTSASDDSSLGEWDGVEESLGPDVDEGDHWERGEDPLEHEDDILRNNMLADAILKRPESIREFGSVGKRSGTGRVYSQTNVRSDGGVAAMPFTNGSNREQEMRGSEHSESTRGGDTLDAPKDQQSVVDKLGWTPLIIDNPAVNTPPNPTDDGSGDKQ</sequence>
<feature type="compositionally biased region" description="Polar residues" evidence="2">
    <location>
        <begin position="419"/>
        <end position="438"/>
    </location>
</feature>
<keyword evidence="5" id="KW-1185">Reference proteome</keyword>
<name>A0A0D0EAH4_9AGAM</name>
<feature type="coiled-coil region" evidence="1">
    <location>
        <begin position="449"/>
        <end position="476"/>
    </location>
</feature>
<dbReference type="OrthoDB" id="3071207at2759"/>
<gene>
    <name evidence="4" type="ORF">PAXRUDRAFT_825760</name>
</gene>
<feature type="region of interest" description="Disordered" evidence="2">
    <location>
        <begin position="730"/>
        <end position="804"/>
    </location>
</feature>
<proteinExistence type="predicted"/>
<evidence type="ECO:0000313" key="4">
    <source>
        <dbReference type="EMBL" id="KIK96615.1"/>
    </source>
</evidence>
<evidence type="ECO:0000256" key="2">
    <source>
        <dbReference type="SAM" id="MobiDB-lite"/>
    </source>
</evidence>
<dbReference type="AlphaFoldDB" id="A0A0D0EAH4"/>
<accession>A0A0D0EAH4</accession>
<dbReference type="EMBL" id="KN824977">
    <property type="protein sequence ID" value="KIK96615.1"/>
    <property type="molecule type" value="Genomic_DNA"/>
</dbReference>
<feature type="transmembrane region" description="Helical" evidence="3">
    <location>
        <begin position="20"/>
        <end position="42"/>
    </location>
</feature>
<feature type="region of interest" description="Disordered" evidence="2">
    <location>
        <begin position="218"/>
        <end position="242"/>
    </location>
</feature>
<reference evidence="5" key="2">
    <citation type="submission" date="2015-01" db="EMBL/GenBank/DDBJ databases">
        <title>Evolutionary Origins and Diversification of the Mycorrhizal Mutualists.</title>
        <authorList>
            <consortium name="DOE Joint Genome Institute"/>
            <consortium name="Mycorrhizal Genomics Consortium"/>
            <person name="Kohler A."/>
            <person name="Kuo A."/>
            <person name="Nagy L.G."/>
            <person name="Floudas D."/>
            <person name="Copeland A."/>
            <person name="Barry K.W."/>
            <person name="Cichocki N."/>
            <person name="Veneault-Fourrey C."/>
            <person name="LaButti K."/>
            <person name="Lindquist E.A."/>
            <person name="Lipzen A."/>
            <person name="Lundell T."/>
            <person name="Morin E."/>
            <person name="Murat C."/>
            <person name="Riley R."/>
            <person name="Ohm R."/>
            <person name="Sun H."/>
            <person name="Tunlid A."/>
            <person name="Henrissat B."/>
            <person name="Grigoriev I.V."/>
            <person name="Hibbett D.S."/>
            <person name="Martin F."/>
        </authorList>
    </citation>
    <scope>NUCLEOTIDE SEQUENCE [LARGE SCALE GENOMIC DNA]</scope>
    <source>
        <strain evidence="5">Ve08.2h10</strain>
    </source>
</reference>
<evidence type="ECO:0000256" key="1">
    <source>
        <dbReference type="SAM" id="Coils"/>
    </source>
</evidence>
<keyword evidence="3" id="KW-0472">Membrane</keyword>
<dbReference type="InParanoid" id="A0A0D0EAH4"/>
<reference evidence="4 5" key="1">
    <citation type="submission" date="2014-04" db="EMBL/GenBank/DDBJ databases">
        <authorList>
            <consortium name="DOE Joint Genome Institute"/>
            <person name="Kuo A."/>
            <person name="Kohler A."/>
            <person name="Jargeat P."/>
            <person name="Nagy L.G."/>
            <person name="Floudas D."/>
            <person name="Copeland A."/>
            <person name="Barry K.W."/>
            <person name="Cichocki N."/>
            <person name="Veneault-Fourrey C."/>
            <person name="LaButti K."/>
            <person name="Lindquist E.A."/>
            <person name="Lipzen A."/>
            <person name="Lundell T."/>
            <person name="Morin E."/>
            <person name="Murat C."/>
            <person name="Sun H."/>
            <person name="Tunlid A."/>
            <person name="Henrissat B."/>
            <person name="Grigoriev I.V."/>
            <person name="Hibbett D.S."/>
            <person name="Martin F."/>
            <person name="Nordberg H.P."/>
            <person name="Cantor M.N."/>
            <person name="Hua S.X."/>
        </authorList>
    </citation>
    <scope>NUCLEOTIDE SEQUENCE [LARGE SCALE GENOMIC DNA]</scope>
    <source>
        <strain evidence="4 5">Ve08.2h10</strain>
    </source>
</reference>
<dbReference type="HOGENOM" id="CLU_343246_0_0_1"/>
<feature type="compositionally biased region" description="Low complexity" evidence="2">
    <location>
        <begin position="523"/>
        <end position="537"/>
    </location>
</feature>
<evidence type="ECO:0000313" key="5">
    <source>
        <dbReference type="Proteomes" id="UP000054538"/>
    </source>
</evidence>
<evidence type="ECO:0000256" key="3">
    <source>
        <dbReference type="SAM" id="Phobius"/>
    </source>
</evidence>
<feature type="region of interest" description="Disordered" evidence="2">
    <location>
        <begin position="523"/>
        <end position="544"/>
    </location>
</feature>
<feature type="compositionally biased region" description="Basic and acidic residues" evidence="2">
    <location>
        <begin position="104"/>
        <end position="116"/>
    </location>
</feature>
<feature type="region of interest" description="Disordered" evidence="2">
    <location>
        <begin position="147"/>
        <end position="202"/>
    </location>
</feature>
<keyword evidence="3" id="KW-1133">Transmembrane helix</keyword>
<keyword evidence="1" id="KW-0175">Coiled coil</keyword>
<dbReference type="Proteomes" id="UP000054538">
    <property type="component" value="Unassembled WGS sequence"/>
</dbReference>
<feature type="compositionally biased region" description="Low complexity" evidence="2">
    <location>
        <begin position="227"/>
        <end position="238"/>
    </location>
</feature>
<organism evidence="4 5">
    <name type="scientific">Paxillus rubicundulus Ve08.2h10</name>
    <dbReference type="NCBI Taxonomy" id="930991"/>
    <lineage>
        <taxon>Eukaryota</taxon>
        <taxon>Fungi</taxon>
        <taxon>Dikarya</taxon>
        <taxon>Basidiomycota</taxon>
        <taxon>Agaricomycotina</taxon>
        <taxon>Agaricomycetes</taxon>
        <taxon>Agaricomycetidae</taxon>
        <taxon>Boletales</taxon>
        <taxon>Paxilineae</taxon>
        <taxon>Paxillaceae</taxon>
        <taxon>Paxillus</taxon>
    </lineage>
</organism>
<evidence type="ECO:0008006" key="6">
    <source>
        <dbReference type="Google" id="ProtNLM"/>
    </source>
</evidence>
<feature type="compositionally biased region" description="Low complexity" evidence="2">
    <location>
        <begin position="339"/>
        <end position="371"/>
    </location>
</feature>
<feature type="compositionally biased region" description="Low complexity" evidence="2">
    <location>
        <begin position="172"/>
        <end position="191"/>
    </location>
</feature>
<feature type="compositionally biased region" description="Basic and acidic residues" evidence="2">
    <location>
        <begin position="674"/>
        <end position="683"/>
    </location>
</feature>
<feature type="region of interest" description="Disordered" evidence="2">
    <location>
        <begin position="615"/>
        <end position="688"/>
    </location>
</feature>
<dbReference type="STRING" id="930991.A0A0D0EAH4"/>
<feature type="compositionally biased region" description="Low complexity" evidence="2">
    <location>
        <begin position="615"/>
        <end position="636"/>
    </location>
</feature>
<feature type="region of interest" description="Disordered" evidence="2">
    <location>
        <begin position="313"/>
        <end position="438"/>
    </location>
</feature>